<organism evidence="1 2">
    <name type="scientific">Ixodes persulcatus</name>
    <name type="common">Taiga tick</name>
    <dbReference type="NCBI Taxonomy" id="34615"/>
    <lineage>
        <taxon>Eukaryota</taxon>
        <taxon>Metazoa</taxon>
        <taxon>Ecdysozoa</taxon>
        <taxon>Arthropoda</taxon>
        <taxon>Chelicerata</taxon>
        <taxon>Arachnida</taxon>
        <taxon>Acari</taxon>
        <taxon>Parasitiformes</taxon>
        <taxon>Ixodida</taxon>
        <taxon>Ixodoidea</taxon>
        <taxon>Ixodidae</taxon>
        <taxon>Ixodinae</taxon>
        <taxon>Ixodes</taxon>
    </lineage>
</organism>
<reference evidence="1 2" key="1">
    <citation type="journal article" date="2020" name="Cell">
        <title>Large-Scale Comparative Analyses of Tick Genomes Elucidate Their Genetic Diversity and Vector Capacities.</title>
        <authorList>
            <consortium name="Tick Genome and Microbiome Consortium (TIGMIC)"/>
            <person name="Jia N."/>
            <person name="Wang J."/>
            <person name="Shi W."/>
            <person name="Du L."/>
            <person name="Sun Y."/>
            <person name="Zhan W."/>
            <person name="Jiang J.F."/>
            <person name="Wang Q."/>
            <person name="Zhang B."/>
            <person name="Ji P."/>
            <person name="Bell-Sakyi L."/>
            <person name="Cui X.M."/>
            <person name="Yuan T.T."/>
            <person name="Jiang B.G."/>
            <person name="Yang W.F."/>
            <person name="Lam T.T."/>
            <person name="Chang Q.C."/>
            <person name="Ding S.J."/>
            <person name="Wang X.J."/>
            <person name="Zhu J.G."/>
            <person name="Ruan X.D."/>
            <person name="Zhao L."/>
            <person name="Wei J.T."/>
            <person name="Ye R.Z."/>
            <person name="Que T.C."/>
            <person name="Du C.H."/>
            <person name="Zhou Y.H."/>
            <person name="Cheng J.X."/>
            <person name="Dai P.F."/>
            <person name="Guo W.B."/>
            <person name="Han X.H."/>
            <person name="Huang E.J."/>
            <person name="Li L.F."/>
            <person name="Wei W."/>
            <person name="Gao Y.C."/>
            <person name="Liu J.Z."/>
            <person name="Shao H.Z."/>
            <person name="Wang X."/>
            <person name="Wang C.C."/>
            <person name="Yang T.C."/>
            <person name="Huo Q.B."/>
            <person name="Li W."/>
            <person name="Chen H.Y."/>
            <person name="Chen S.E."/>
            <person name="Zhou L.G."/>
            <person name="Ni X.B."/>
            <person name="Tian J.H."/>
            <person name="Sheng Y."/>
            <person name="Liu T."/>
            <person name="Pan Y.S."/>
            <person name="Xia L.Y."/>
            <person name="Li J."/>
            <person name="Zhao F."/>
            <person name="Cao W.C."/>
        </authorList>
    </citation>
    <scope>NUCLEOTIDE SEQUENCE [LARGE SCALE GENOMIC DNA]</scope>
    <source>
        <strain evidence="1">Iper-2018</strain>
    </source>
</reference>
<dbReference type="Proteomes" id="UP000805193">
    <property type="component" value="Unassembled WGS sequence"/>
</dbReference>
<keyword evidence="2" id="KW-1185">Reference proteome</keyword>
<sequence>MDGDDILLEEFHAPNSGWKDAIKEEYAMRKALSLAVQPLQNQPGKTDLAAKKATRGTNSPRLPKLPKDVVWVVLRLRGGIQLKPGDCVALQRSIRLAANVTGGNAARDTFRLNEQQNTLLFSTQNPENAARCKVATYVVPPDNTQRGIIQCVPQEESEQDIPENLVYNGNSSVLHARRMKCKLLYKTPHILVKRKWDRLKQDAERRTPFQPKSIDFPPLPPASRSRGRTPAKRRNPRIPSRSRSRGPTRESKDKTANNSRNSSLSDLLKMVTQLCVENRWLLNRPERTERECANFDSNCKLGRHPRRQIQKQHPYLEALRPRPFNRKCAKPLPKCCRTQGVSPVSPHNSTASGRHRLTRKNTKPELSRLRKKRGNFQQHVNALPAEDRPDLIALYMSQGA</sequence>
<evidence type="ECO:0000313" key="1">
    <source>
        <dbReference type="EMBL" id="KAG0422729.1"/>
    </source>
</evidence>
<dbReference type="EMBL" id="JABSTQ010010190">
    <property type="protein sequence ID" value="KAG0422729.1"/>
    <property type="molecule type" value="Genomic_DNA"/>
</dbReference>
<evidence type="ECO:0000313" key="2">
    <source>
        <dbReference type="Proteomes" id="UP000805193"/>
    </source>
</evidence>
<protein>
    <submittedName>
        <fullName evidence="1">Uncharacterized protein</fullName>
    </submittedName>
</protein>
<comment type="caution">
    <text evidence="1">The sequence shown here is derived from an EMBL/GenBank/DDBJ whole genome shotgun (WGS) entry which is preliminary data.</text>
</comment>
<name>A0AC60PPP1_IXOPE</name>
<proteinExistence type="predicted"/>
<gene>
    <name evidence="1" type="ORF">HPB47_001468</name>
</gene>
<accession>A0AC60PPP1</accession>